<dbReference type="CDD" id="cd03192">
    <property type="entry name" value="GST_C_Sigma_like"/>
    <property type="match status" value="1"/>
</dbReference>
<dbReference type="GO" id="GO:0004364">
    <property type="term" value="F:glutathione transferase activity"/>
    <property type="evidence" value="ECO:0007669"/>
    <property type="project" value="TreeGrafter"/>
</dbReference>
<reference evidence="4" key="1">
    <citation type="submission" date="2017-12" db="EMBL/GenBank/DDBJ databases">
        <title>Gene loss provides genomic basis for host adaptation in cereal stripe rust fungi.</title>
        <authorList>
            <person name="Xia C."/>
        </authorList>
    </citation>
    <scope>NUCLEOTIDE SEQUENCE [LARGE SCALE GENOMIC DNA]</scope>
    <source>
        <strain evidence="4">93-210</strain>
    </source>
</reference>
<feature type="domain" description="GST C-terminal" evidence="3">
    <location>
        <begin position="7"/>
        <end position="142"/>
    </location>
</feature>
<evidence type="ECO:0000313" key="4">
    <source>
        <dbReference type="EMBL" id="POW02273.1"/>
    </source>
</evidence>
<feature type="region of interest" description="Disordered" evidence="1">
    <location>
        <begin position="156"/>
        <end position="180"/>
    </location>
</feature>
<accession>A0A2S4UYD5</accession>
<dbReference type="InterPro" id="IPR036282">
    <property type="entry name" value="Glutathione-S-Trfase_C_sf"/>
</dbReference>
<feature type="region of interest" description="Disordered" evidence="1">
    <location>
        <begin position="253"/>
        <end position="273"/>
    </location>
</feature>
<dbReference type="InterPro" id="IPR036249">
    <property type="entry name" value="Thioredoxin-like_sf"/>
</dbReference>
<dbReference type="Proteomes" id="UP000239156">
    <property type="component" value="Unassembled WGS sequence"/>
</dbReference>
<dbReference type="GO" id="GO:0006749">
    <property type="term" value="P:glutathione metabolic process"/>
    <property type="evidence" value="ECO:0007669"/>
    <property type="project" value="TreeGrafter"/>
</dbReference>
<dbReference type="AlphaFoldDB" id="A0A2S4UYD5"/>
<dbReference type="Pfam" id="PF14497">
    <property type="entry name" value="GST_C_3"/>
    <property type="match status" value="1"/>
</dbReference>
<feature type="compositionally biased region" description="Basic and acidic residues" evidence="1">
    <location>
        <begin position="253"/>
        <end position="269"/>
    </location>
</feature>
<dbReference type="InterPro" id="IPR004045">
    <property type="entry name" value="Glutathione_S-Trfase_N"/>
</dbReference>
<dbReference type="VEuPathDB" id="FungiDB:PSHT_13850"/>
<dbReference type="CDD" id="cd03039">
    <property type="entry name" value="GST_N_Sigma_like"/>
    <property type="match status" value="1"/>
</dbReference>
<feature type="domain" description="GST N-terminal" evidence="2">
    <location>
        <begin position="329"/>
        <end position="408"/>
    </location>
</feature>
<evidence type="ECO:0000313" key="5">
    <source>
        <dbReference type="Proteomes" id="UP000239156"/>
    </source>
</evidence>
<evidence type="ECO:0000259" key="2">
    <source>
        <dbReference type="PROSITE" id="PS50404"/>
    </source>
</evidence>
<organism evidence="4 5">
    <name type="scientific">Puccinia striiformis</name>
    <dbReference type="NCBI Taxonomy" id="27350"/>
    <lineage>
        <taxon>Eukaryota</taxon>
        <taxon>Fungi</taxon>
        <taxon>Dikarya</taxon>
        <taxon>Basidiomycota</taxon>
        <taxon>Pucciniomycotina</taxon>
        <taxon>Pucciniomycetes</taxon>
        <taxon>Pucciniales</taxon>
        <taxon>Pucciniaceae</taxon>
        <taxon>Puccinia</taxon>
    </lineage>
</organism>
<dbReference type="InterPro" id="IPR050213">
    <property type="entry name" value="GST_superfamily"/>
</dbReference>
<gene>
    <name evidence="4" type="ORF">PSTT_12003</name>
</gene>
<dbReference type="VEuPathDB" id="FungiDB:PSTT_12003"/>
<evidence type="ECO:0000259" key="3">
    <source>
        <dbReference type="PROSITE" id="PS50405"/>
    </source>
</evidence>
<name>A0A2S4UYD5_9BASI</name>
<dbReference type="Gene3D" id="1.20.1050.130">
    <property type="match status" value="1"/>
</dbReference>
<dbReference type="PANTHER" id="PTHR11571:SF252">
    <property type="entry name" value="GLUTATHIONE S-TRANSFERASE"/>
    <property type="match status" value="1"/>
</dbReference>
<proteinExistence type="predicted"/>
<sequence>MKGGRGDSIRMAFHYAGIPFEDEHLYAAVLACWTPEHPGKEIVTKMVIEERIPKMLRHLDKYLDQKQTTFSAGNKLTVADLRIYSALTFYESGILQVLPTDILDKYPHIVKLHQAIEGDEKISSWIKMGQEEVGAMASEWPSTTVAFSLRTNVCRTRSSQDQGNPPIWAGTHPDDRRQEGDSQEVAILRYVGRLAASTRMIQKKQSRLMSRHVVDGFDALPQGLIIQCELTSLSTLFLFRLVRSRPRIFCARESGKRGRSEDGDRRSDPQDASIYREISGQARDDIQRWEQLDRGRLEVYGILKLYQFGMLQGLSTSLLDPYPQIAKLYKAIESHEKIASWGRQHRMALHYGGIPFTDERLAPEWLTSDFKDSLPFGQVPILTIDENKVISQEGAIILYVGRLVGLYPDDREEAVKVDITSCFVEDLYRDFDCGRLENFRGTETPQIRDASRFAHRSVDRYPQIAKLCKAIESHAKIASWLKVKSQ</sequence>
<dbReference type="InterPro" id="IPR010987">
    <property type="entry name" value="Glutathione-S-Trfase_C-like"/>
</dbReference>
<dbReference type="Pfam" id="PF13409">
    <property type="entry name" value="GST_N_2"/>
    <property type="match status" value="1"/>
</dbReference>
<dbReference type="Gene3D" id="1.20.1050.10">
    <property type="match status" value="1"/>
</dbReference>
<dbReference type="PROSITE" id="PS50404">
    <property type="entry name" value="GST_NTER"/>
    <property type="match status" value="1"/>
</dbReference>
<evidence type="ECO:0008006" key="6">
    <source>
        <dbReference type="Google" id="ProtNLM"/>
    </source>
</evidence>
<dbReference type="EMBL" id="PKSL01000145">
    <property type="protein sequence ID" value="POW02273.1"/>
    <property type="molecule type" value="Genomic_DNA"/>
</dbReference>
<dbReference type="PANTHER" id="PTHR11571">
    <property type="entry name" value="GLUTATHIONE S-TRANSFERASE"/>
    <property type="match status" value="1"/>
</dbReference>
<dbReference type="SUPFAM" id="SSF52833">
    <property type="entry name" value="Thioredoxin-like"/>
    <property type="match status" value="1"/>
</dbReference>
<dbReference type="InterPro" id="IPR004046">
    <property type="entry name" value="GST_C"/>
</dbReference>
<evidence type="ECO:0000256" key="1">
    <source>
        <dbReference type="SAM" id="MobiDB-lite"/>
    </source>
</evidence>
<dbReference type="PROSITE" id="PS50405">
    <property type="entry name" value="GST_CTER"/>
    <property type="match status" value="1"/>
</dbReference>
<dbReference type="SUPFAM" id="SSF47616">
    <property type="entry name" value="GST C-terminal domain-like"/>
    <property type="match status" value="1"/>
</dbReference>
<comment type="caution">
    <text evidence="4">The sequence shown here is derived from an EMBL/GenBank/DDBJ whole genome shotgun (WGS) entry which is preliminary data.</text>
</comment>
<protein>
    <recommendedName>
        <fullName evidence="6">GST C-terminal domain-containing protein</fullName>
    </recommendedName>
</protein>
<keyword evidence="5" id="KW-1185">Reference proteome</keyword>